<proteinExistence type="predicted"/>
<organism evidence="1">
    <name type="scientific">Pseudomonas fluorescens (strain SBW25)</name>
    <dbReference type="NCBI Taxonomy" id="216595"/>
    <lineage>
        <taxon>Bacteria</taxon>
        <taxon>Pseudomonadati</taxon>
        <taxon>Pseudomonadota</taxon>
        <taxon>Gammaproteobacteria</taxon>
        <taxon>Pseudomonadales</taxon>
        <taxon>Pseudomonadaceae</taxon>
        <taxon>Pseudomonas</taxon>
    </lineage>
</organism>
<reference evidence="1" key="2">
    <citation type="submission" date="2015-06" db="EMBL/GenBank/DDBJ databases">
        <title>Environmentally co-occuring mercury resistance plasmids are genetically and phenotypically diverse and confer variable context-dependent fitness effects.</title>
        <authorList>
            <person name="Hall J.P.J."/>
            <person name="Harrison E."/>
            <person name="Lilley A.K."/>
            <person name="Paterson S."/>
            <person name="Spiers A.J."/>
            <person name="Brockhurst M.A."/>
        </authorList>
    </citation>
    <scope>NUCLEOTIDE SEQUENCE [LARGE SCALE GENOMIC DNA]</scope>
    <source>
        <strain evidence="1">SBW25</strain>
        <plasmid evidence="1">pQBR57</plasmid>
    </source>
</reference>
<dbReference type="AlphaFoldDB" id="A0A0G4E5Q0"/>
<evidence type="ECO:0000313" key="1">
    <source>
        <dbReference type="EMBL" id="CEK42297.1"/>
    </source>
</evidence>
<sequence>MEPYWIEGLGVIDQPEPTLDIPHFQYWEVSPSTPSNGRGCEHHMLVLLTAQS</sequence>
<keyword evidence="1" id="KW-0614">Plasmid</keyword>
<protein>
    <submittedName>
        <fullName evidence="1">Uncharacterized protein</fullName>
    </submittedName>
</protein>
<reference evidence="1" key="1">
    <citation type="submission" date="2014-12" db="EMBL/GenBank/DDBJ databases">
        <authorList>
            <person name="Hall J."/>
        </authorList>
    </citation>
    <scope>NUCLEOTIDE SEQUENCE [LARGE SCALE GENOMIC DNA]</scope>
    <source>
        <strain evidence="1">SBW25</strain>
        <plasmid evidence="1">pQBR57</plasmid>
    </source>
</reference>
<gene>
    <name evidence="1" type="ORF">PQBR57_0344</name>
</gene>
<name>A0A0G4E5Q0_PSEFS</name>
<accession>A0A0G4E5Q0</accession>
<geneLocation type="plasmid" evidence="1">
    <name>pQBR57</name>
</geneLocation>
<dbReference type="EMBL" id="LN713926">
    <property type="protein sequence ID" value="CEK42297.1"/>
    <property type="molecule type" value="Genomic_DNA"/>
</dbReference>